<sequence length="177" mass="20231">MFYNCNVNRSNSECRSLAIFGTLRNVETGFSTFIFIAMCAIEFVMLVAATVVVTVIMRVFWNCRTYHVNMMTIYKFFCAHMYIYTIGSTFILAYQTEILSVTGNPSHPFDIIILVVSIFRYYQLFSCVFMLSSFLCERIAATLFIDNYECNKRTHIPCGLLIIVVACSALISINVTL</sequence>
<accession>A0AAV5W4K2</accession>
<evidence type="ECO:0008006" key="5">
    <source>
        <dbReference type="Google" id="ProtNLM"/>
    </source>
</evidence>
<dbReference type="GO" id="GO:0016020">
    <property type="term" value="C:membrane"/>
    <property type="evidence" value="ECO:0007669"/>
    <property type="project" value="InterPro"/>
</dbReference>
<dbReference type="InterPro" id="IPR004151">
    <property type="entry name" value="7TM_GPCR_serpentine_rcpt_Sre"/>
</dbReference>
<comment type="caution">
    <text evidence="3">The sequence shown here is derived from an EMBL/GenBank/DDBJ whole genome shotgun (WGS) entry which is preliminary data.</text>
</comment>
<dbReference type="Proteomes" id="UP001432322">
    <property type="component" value="Unassembled WGS sequence"/>
</dbReference>
<dbReference type="PANTHER" id="PTHR23128">
    <property type="entry name" value="SERPENTINE RECEPTOR, CLASS E (EPSILON)-RELATED"/>
    <property type="match status" value="1"/>
</dbReference>
<evidence type="ECO:0000256" key="1">
    <source>
        <dbReference type="ARBA" id="ARBA00006803"/>
    </source>
</evidence>
<gene>
    <name evidence="3" type="ORF">PFISCL1PPCAC_16116</name>
</gene>
<feature type="transmembrane region" description="Helical" evidence="2">
    <location>
        <begin position="111"/>
        <end position="135"/>
    </location>
</feature>
<dbReference type="AlphaFoldDB" id="A0AAV5W4K2"/>
<dbReference type="EMBL" id="BTSY01000004">
    <property type="protein sequence ID" value="GMT24819.1"/>
    <property type="molecule type" value="Genomic_DNA"/>
</dbReference>
<evidence type="ECO:0000313" key="4">
    <source>
        <dbReference type="Proteomes" id="UP001432322"/>
    </source>
</evidence>
<organism evidence="3 4">
    <name type="scientific">Pristionchus fissidentatus</name>
    <dbReference type="NCBI Taxonomy" id="1538716"/>
    <lineage>
        <taxon>Eukaryota</taxon>
        <taxon>Metazoa</taxon>
        <taxon>Ecdysozoa</taxon>
        <taxon>Nematoda</taxon>
        <taxon>Chromadorea</taxon>
        <taxon>Rhabditida</taxon>
        <taxon>Rhabditina</taxon>
        <taxon>Diplogasteromorpha</taxon>
        <taxon>Diplogasteroidea</taxon>
        <taxon>Neodiplogasteridae</taxon>
        <taxon>Pristionchus</taxon>
    </lineage>
</organism>
<keyword evidence="2" id="KW-1133">Transmembrane helix</keyword>
<protein>
    <recommendedName>
        <fullName evidence="5">G protein-coupled receptor</fullName>
    </recommendedName>
</protein>
<dbReference type="Pfam" id="PF03125">
    <property type="entry name" value="Sre"/>
    <property type="match status" value="1"/>
</dbReference>
<keyword evidence="2" id="KW-0472">Membrane</keyword>
<reference evidence="3" key="1">
    <citation type="submission" date="2023-10" db="EMBL/GenBank/DDBJ databases">
        <title>Genome assembly of Pristionchus species.</title>
        <authorList>
            <person name="Yoshida K."/>
            <person name="Sommer R.J."/>
        </authorList>
    </citation>
    <scope>NUCLEOTIDE SEQUENCE</scope>
    <source>
        <strain evidence="3">RS5133</strain>
    </source>
</reference>
<proteinExistence type="inferred from homology"/>
<dbReference type="PANTHER" id="PTHR23128:SF132">
    <property type="entry name" value="SERPENTINE RECEPTOR, CLASS E (EPSILON)-RELATED"/>
    <property type="match status" value="1"/>
</dbReference>
<comment type="similarity">
    <text evidence="1">Belongs to the nematode receptor-like protein sre family.</text>
</comment>
<dbReference type="GO" id="GO:0007606">
    <property type="term" value="P:sensory perception of chemical stimulus"/>
    <property type="evidence" value="ECO:0007669"/>
    <property type="project" value="InterPro"/>
</dbReference>
<feature type="transmembrane region" description="Helical" evidence="2">
    <location>
        <begin position="33"/>
        <end position="61"/>
    </location>
</feature>
<evidence type="ECO:0000313" key="3">
    <source>
        <dbReference type="EMBL" id="GMT24819.1"/>
    </source>
</evidence>
<evidence type="ECO:0000256" key="2">
    <source>
        <dbReference type="SAM" id="Phobius"/>
    </source>
</evidence>
<keyword evidence="4" id="KW-1185">Reference proteome</keyword>
<name>A0AAV5W4K2_9BILA</name>
<feature type="transmembrane region" description="Helical" evidence="2">
    <location>
        <begin position="73"/>
        <end position="91"/>
    </location>
</feature>
<keyword evidence="2" id="KW-0812">Transmembrane</keyword>
<feature type="transmembrane region" description="Helical" evidence="2">
    <location>
        <begin position="156"/>
        <end position="175"/>
    </location>
</feature>